<evidence type="ECO:0000256" key="5">
    <source>
        <dbReference type="RuleBase" id="RU361147"/>
    </source>
</evidence>
<dbReference type="PROSITE" id="PS00455">
    <property type="entry name" value="AMP_BINDING"/>
    <property type="match status" value="1"/>
</dbReference>
<comment type="caution">
    <text evidence="9">The sequence shown here is derived from an EMBL/GenBank/DDBJ whole genome shotgun (WGS) entry which is preliminary data.</text>
</comment>
<sequence length="668" mass="73318">MQRLEVLARQLTAGSATNDRTPLLASRDVYDSMYRKSVEDPEGFWGELALGYYWQNKFPARGHMLYNTDVGRGKIDVQFFRGGTTNISYNCLDRWVAAGRGDDPCVLWEGNDESERRTVTYRQMLEDVCRLSNWLTSRGVKKGDSVTIYLPMVAELPVAMLACARIGAVHSVVFAGFSAEALAQRIVDCQGKVVLTASGVMRGAKAVPLKAIVDDAAKLAVKGGQPVTSVLCLEVPSALRAANTPWDASRDAWWGDVIPMQPPTCPPVWLDAEDRSFLLYTSGSTGKPKGVVHSVGGYMVGVGESCRYLYDMRPGDVVFTTADCGWITGHSYLAYGPLLCGCTVVILGGIPTHPDGGRCWRMVERYKVRQFYTAPTLLRSLLQLGDAWPRQSDLSSLRVLASAGEPMNEHAWHWFQEMIGGSRCPVVDTWWQTETGNGMIAPLPATWFQAKAGAAGVPHFGVLPVILDPATGKELPDNAPAEGVLALRGVWPAMARTLYGDHERWEQVYFAPYKGYYFTGDGARRDEDGHYWITGRVDDVINVSGHRIGTAEVESSLTEHADCAEAAVIGVDHALKGQAIYAFVTLRGVDHQNDAMRKTLMDHVRKSIGPFAVPDTVHWAPALPKTRSGKIMRRVLRKIASGQEKELGDVSTLAEPGVVEMLIKLRGK</sequence>
<evidence type="ECO:0000256" key="3">
    <source>
        <dbReference type="ARBA" id="ARBA00022741"/>
    </source>
</evidence>
<comment type="catalytic activity">
    <reaction evidence="5">
        <text>acetate + ATP + CoA = acetyl-CoA + AMP + diphosphate</text>
        <dbReference type="Rhea" id="RHEA:23176"/>
        <dbReference type="ChEBI" id="CHEBI:30089"/>
        <dbReference type="ChEBI" id="CHEBI:30616"/>
        <dbReference type="ChEBI" id="CHEBI:33019"/>
        <dbReference type="ChEBI" id="CHEBI:57287"/>
        <dbReference type="ChEBI" id="CHEBI:57288"/>
        <dbReference type="ChEBI" id="CHEBI:456215"/>
        <dbReference type="EC" id="6.2.1.1"/>
    </reaction>
</comment>
<dbReference type="GO" id="GO:0005524">
    <property type="term" value="F:ATP binding"/>
    <property type="evidence" value="ECO:0007669"/>
    <property type="project" value="UniProtKB-UniRule"/>
</dbReference>
<feature type="domain" description="AMP-binding enzyme C-terminal" evidence="7">
    <location>
        <begin position="552"/>
        <end position="630"/>
    </location>
</feature>
<dbReference type="Pfam" id="PF00501">
    <property type="entry name" value="AMP-binding"/>
    <property type="match status" value="1"/>
</dbReference>
<evidence type="ECO:0000256" key="4">
    <source>
        <dbReference type="ARBA" id="ARBA00022840"/>
    </source>
</evidence>
<dbReference type="Pfam" id="PF16177">
    <property type="entry name" value="ACAS_N"/>
    <property type="match status" value="1"/>
</dbReference>
<evidence type="ECO:0000256" key="2">
    <source>
        <dbReference type="ARBA" id="ARBA00022598"/>
    </source>
</evidence>
<dbReference type="FunFam" id="3.40.50.12780:FF:000001">
    <property type="entry name" value="Acetyl-coenzyme A synthetase"/>
    <property type="match status" value="1"/>
</dbReference>
<dbReference type="InterPro" id="IPR025110">
    <property type="entry name" value="AMP-bd_C"/>
</dbReference>
<dbReference type="Gene3D" id="3.30.300.30">
    <property type="match status" value="1"/>
</dbReference>
<dbReference type="PANTHER" id="PTHR24095:SF14">
    <property type="entry name" value="ACETYL-COENZYME A SYNTHETASE 1"/>
    <property type="match status" value="1"/>
</dbReference>
<proteinExistence type="inferred from homology"/>
<dbReference type="InterPro" id="IPR011904">
    <property type="entry name" value="Ac_CoA_lig"/>
</dbReference>
<evidence type="ECO:0000259" key="7">
    <source>
        <dbReference type="Pfam" id="PF13193"/>
    </source>
</evidence>
<dbReference type="Proteomes" id="UP000747399">
    <property type="component" value="Unassembled WGS sequence"/>
</dbReference>
<dbReference type="SUPFAM" id="SSF56801">
    <property type="entry name" value="Acetyl-CoA synthetase-like"/>
    <property type="match status" value="1"/>
</dbReference>
<organism evidence="9 10">
    <name type="scientific">Volvox africanus</name>
    <dbReference type="NCBI Taxonomy" id="51714"/>
    <lineage>
        <taxon>Eukaryota</taxon>
        <taxon>Viridiplantae</taxon>
        <taxon>Chlorophyta</taxon>
        <taxon>core chlorophytes</taxon>
        <taxon>Chlorophyceae</taxon>
        <taxon>CS clade</taxon>
        <taxon>Chlamydomonadales</taxon>
        <taxon>Volvocaceae</taxon>
        <taxon>Volvox</taxon>
    </lineage>
</organism>
<dbReference type="InterPro" id="IPR000873">
    <property type="entry name" value="AMP-dep_synth/lig_dom"/>
</dbReference>
<dbReference type="PANTHER" id="PTHR24095">
    <property type="entry name" value="ACETYL-COENZYME A SYNTHETASE"/>
    <property type="match status" value="1"/>
</dbReference>
<comment type="similarity">
    <text evidence="1 5">Belongs to the ATP-dependent AMP-binding enzyme family.</text>
</comment>
<dbReference type="NCBIfam" id="TIGR02188">
    <property type="entry name" value="Ac_CoA_lig_AcsA"/>
    <property type="match status" value="1"/>
</dbReference>
<reference evidence="9" key="1">
    <citation type="journal article" date="2021" name="Proc. Natl. Acad. Sci. U.S.A.">
        <title>Three genomes in the algal genus Volvox reveal the fate of a haploid sex-determining region after a transition to homothallism.</title>
        <authorList>
            <person name="Yamamoto K."/>
            <person name="Hamaji T."/>
            <person name="Kawai-Toyooka H."/>
            <person name="Matsuzaki R."/>
            <person name="Takahashi F."/>
            <person name="Nishimura Y."/>
            <person name="Kawachi M."/>
            <person name="Noguchi H."/>
            <person name="Minakuchi Y."/>
            <person name="Umen J.G."/>
            <person name="Toyoda A."/>
            <person name="Nozaki H."/>
        </authorList>
    </citation>
    <scope>NUCLEOTIDE SEQUENCE</scope>
    <source>
        <strain evidence="9">NIES-3780</strain>
    </source>
</reference>
<feature type="domain" description="Acetyl-coenzyme A synthetase N-terminal" evidence="8">
    <location>
        <begin position="30"/>
        <end position="91"/>
    </location>
</feature>
<dbReference type="GO" id="GO:0019427">
    <property type="term" value="P:acetyl-CoA biosynthetic process from acetate"/>
    <property type="evidence" value="ECO:0007669"/>
    <property type="project" value="InterPro"/>
</dbReference>
<evidence type="ECO:0000313" key="9">
    <source>
        <dbReference type="EMBL" id="GIL53623.1"/>
    </source>
</evidence>
<dbReference type="GO" id="GO:0016208">
    <property type="term" value="F:AMP binding"/>
    <property type="evidence" value="ECO:0007669"/>
    <property type="project" value="InterPro"/>
</dbReference>
<evidence type="ECO:0000256" key="1">
    <source>
        <dbReference type="ARBA" id="ARBA00006432"/>
    </source>
</evidence>
<protein>
    <recommendedName>
        <fullName evidence="5">Acetyl-coenzyme A synthetase</fullName>
        <ecNumber evidence="5">6.2.1.1</ecNumber>
    </recommendedName>
</protein>
<gene>
    <name evidence="9" type="ORF">Vafri_9236</name>
</gene>
<dbReference type="FunFam" id="3.30.300.30:FF:000004">
    <property type="entry name" value="Acetyl-coenzyme A synthetase"/>
    <property type="match status" value="1"/>
</dbReference>
<evidence type="ECO:0000313" key="10">
    <source>
        <dbReference type="Proteomes" id="UP000747399"/>
    </source>
</evidence>
<name>A0A8J4EZS2_9CHLO</name>
<keyword evidence="2 5" id="KW-0436">Ligase</keyword>
<dbReference type="InterPro" id="IPR045851">
    <property type="entry name" value="AMP-bd_C_sf"/>
</dbReference>
<evidence type="ECO:0000259" key="6">
    <source>
        <dbReference type="Pfam" id="PF00501"/>
    </source>
</evidence>
<dbReference type="EMBL" id="BNCO01000015">
    <property type="protein sequence ID" value="GIL53623.1"/>
    <property type="molecule type" value="Genomic_DNA"/>
</dbReference>
<keyword evidence="3 5" id="KW-0547">Nucleotide-binding</keyword>
<keyword evidence="4 5" id="KW-0067">ATP-binding</keyword>
<dbReference type="AlphaFoldDB" id="A0A8J4EZS2"/>
<dbReference type="EC" id="6.2.1.1" evidence="5"/>
<feature type="domain" description="AMP-dependent synthetase/ligase" evidence="6">
    <location>
        <begin position="95"/>
        <end position="491"/>
    </location>
</feature>
<evidence type="ECO:0000259" key="8">
    <source>
        <dbReference type="Pfam" id="PF16177"/>
    </source>
</evidence>
<dbReference type="InterPro" id="IPR032387">
    <property type="entry name" value="ACAS_N"/>
</dbReference>
<accession>A0A8J4EZS2</accession>
<dbReference type="Pfam" id="PF13193">
    <property type="entry name" value="AMP-binding_C"/>
    <property type="match status" value="1"/>
</dbReference>
<dbReference type="NCBIfam" id="NF001208">
    <property type="entry name" value="PRK00174.1"/>
    <property type="match status" value="1"/>
</dbReference>
<dbReference type="Gene3D" id="3.40.50.12780">
    <property type="entry name" value="N-terminal domain of ligase-like"/>
    <property type="match status" value="1"/>
</dbReference>
<dbReference type="GO" id="GO:0003987">
    <property type="term" value="F:acetate-CoA ligase activity"/>
    <property type="evidence" value="ECO:0007669"/>
    <property type="project" value="UniProtKB-UniRule"/>
</dbReference>
<dbReference type="InterPro" id="IPR042099">
    <property type="entry name" value="ANL_N_sf"/>
</dbReference>
<keyword evidence="10" id="KW-1185">Reference proteome</keyword>
<dbReference type="InterPro" id="IPR020845">
    <property type="entry name" value="AMP-binding_CS"/>
</dbReference>